<evidence type="ECO:0000259" key="6">
    <source>
        <dbReference type="Pfam" id="PF01182"/>
    </source>
</evidence>
<evidence type="ECO:0000259" key="7">
    <source>
        <dbReference type="Pfam" id="PF10128"/>
    </source>
</evidence>
<reference evidence="9" key="2">
    <citation type="submission" date="2020-09" db="EMBL/GenBank/DDBJ databases">
        <authorList>
            <person name="Sun Q."/>
            <person name="Zhou Y."/>
        </authorList>
    </citation>
    <scope>NUCLEOTIDE SEQUENCE</scope>
    <source>
        <strain evidence="9">CGMCC 1.12160</strain>
    </source>
</reference>
<evidence type="ECO:0000256" key="2">
    <source>
        <dbReference type="ARBA" id="ARBA00002681"/>
    </source>
</evidence>
<evidence type="ECO:0000259" key="8">
    <source>
        <dbReference type="Pfam" id="PF20171"/>
    </source>
</evidence>
<evidence type="ECO:0000256" key="1">
    <source>
        <dbReference type="ARBA" id="ARBA00000832"/>
    </source>
</evidence>
<dbReference type="RefSeq" id="WP_188429186.1">
    <property type="nucleotide sequence ID" value="NZ_BAABKH010000005.1"/>
</dbReference>
<gene>
    <name evidence="9" type="ORF">GCM10011366_14810</name>
</gene>
<dbReference type="Proteomes" id="UP000605670">
    <property type="component" value="Unassembled WGS sequence"/>
</dbReference>
<dbReference type="Pfam" id="PF10128">
    <property type="entry name" value="OpcA_G6PD_assem"/>
    <property type="match status" value="1"/>
</dbReference>
<dbReference type="GO" id="GO:0017057">
    <property type="term" value="F:6-phosphogluconolactonase activity"/>
    <property type="evidence" value="ECO:0007669"/>
    <property type="project" value="UniProtKB-EC"/>
</dbReference>
<dbReference type="EC" id="3.1.1.31" evidence="4"/>
<sequence length="580" mass="61914">MIRDLPTTSTSAVVKELLQLRNEVGAMAMGRVLTLLVSVAEDEADDAIRAANDATRQHPARILVLVSADGRGRGRLDAQIRVGGDAGASEIIVLRLHGALTGQRAAVVTPLLLPDSPIVAWWPGEAPRDVASDPIGMMAHRRITDAAAAARSGVAELRRRSSTYRPGDTDLAWTRITRWRALLASTLESEPFEPVTAATVVAEPDDPSAELLGGWLAHALRTPVSIARGPQDCGLLSVRLERPSGSIDLVRHEDGTDTATLHRVNRMPRLVALHTPTLAESLAEEVRRLDADEVYAAALCEGTPLLTRRRSVREEEPGSRGPRPEVEVRVEDDAVAVAEAVTQQLVERVARAVSDRGQAHVVLTGGSMGQETMRALAARSRAGALSAEVWDHVHLWWGDERFVPAGDDDRNDAQADAAGLGDLPVLKKNIHRVPSGRDESRLAAAAARYAKELAASADSRRGSAATAGGVEVPTFDVVMLGVGPDAHVASLFPGRDELRLTDVSTAAVVDSPKPPPLRVSLTVPALNAARAVWLVVAGAEKAEAVSRSLAAYDDPQLPASWVRGQDETVWWLDRQAAPTG</sequence>
<evidence type="ECO:0000256" key="5">
    <source>
        <dbReference type="ARBA" id="ARBA00020337"/>
    </source>
</evidence>
<dbReference type="PANTHER" id="PTHR38658:SF1">
    <property type="entry name" value="OXPP CYCLE PROTEIN OPCA-RELATED"/>
    <property type="match status" value="1"/>
</dbReference>
<evidence type="ECO:0000256" key="3">
    <source>
        <dbReference type="ARBA" id="ARBA00004961"/>
    </source>
</evidence>
<feature type="domain" description="Glucose-6-phosphate dehydrogenase assembly protein OpcA N-terminal" evidence="7">
    <location>
        <begin position="51"/>
        <end position="160"/>
    </location>
</feature>
<dbReference type="NCBIfam" id="TIGR01198">
    <property type="entry name" value="pgl"/>
    <property type="match status" value="1"/>
</dbReference>
<dbReference type="CDD" id="cd01400">
    <property type="entry name" value="6PGL"/>
    <property type="match status" value="1"/>
</dbReference>
<dbReference type="GO" id="GO:0006098">
    <property type="term" value="P:pentose-phosphate shunt"/>
    <property type="evidence" value="ECO:0007669"/>
    <property type="project" value="InterPro"/>
</dbReference>
<dbReference type="GO" id="GO:0005975">
    <property type="term" value="P:carbohydrate metabolic process"/>
    <property type="evidence" value="ECO:0007669"/>
    <property type="project" value="InterPro"/>
</dbReference>
<dbReference type="PANTHER" id="PTHR38658">
    <property type="entry name" value="OXPP CYCLE PROTEIN OPCA-RELATED"/>
    <property type="match status" value="1"/>
</dbReference>
<dbReference type="Pfam" id="PF20171">
    <property type="entry name" value="OpcA_G6PD_C"/>
    <property type="match status" value="1"/>
</dbReference>
<dbReference type="InterPro" id="IPR004555">
    <property type="entry name" value="G6PDH_assembly_OpcA"/>
</dbReference>
<dbReference type="InterPro" id="IPR005900">
    <property type="entry name" value="6-phosphogluconolactonase_DevB"/>
</dbReference>
<comment type="caution">
    <text evidence="9">The sequence shown here is derived from an EMBL/GenBank/DDBJ whole genome shotgun (WGS) entry which is preliminary data.</text>
</comment>
<dbReference type="InterPro" id="IPR046802">
    <property type="entry name" value="OpcA_G6PD_C"/>
</dbReference>
<comment type="pathway">
    <text evidence="3">Carbohydrate degradation; pentose phosphate pathway; D-ribulose 5-phosphate from D-glucose 6-phosphate (oxidative stage): step 2/3.</text>
</comment>
<evidence type="ECO:0000256" key="4">
    <source>
        <dbReference type="ARBA" id="ARBA00013198"/>
    </source>
</evidence>
<keyword evidence="10" id="KW-1185">Reference proteome</keyword>
<dbReference type="InterPro" id="IPR037171">
    <property type="entry name" value="NagB/RpiA_transferase-like"/>
</dbReference>
<dbReference type="Pfam" id="PF01182">
    <property type="entry name" value="Glucosamine_iso"/>
    <property type="match status" value="1"/>
</dbReference>
<dbReference type="InterPro" id="IPR006148">
    <property type="entry name" value="Glc/Gal-6P_isomerase"/>
</dbReference>
<dbReference type="EMBL" id="BMEM01000001">
    <property type="protein sequence ID" value="GGF48043.1"/>
    <property type="molecule type" value="Genomic_DNA"/>
</dbReference>
<evidence type="ECO:0000313" key="10">
    <source>
        <dbReference type="Proteomes" id="UP000605670"/>
    </source>
</evidence>
<proteinExistence type="predicted"/>
<comment type="catalytic activity">
    <reaction evidence="1">
        <text>6-phospho-D-glucono-1,5-lactone + H2O = 6-phospho-D-gluconate + H(+)</text>
        <dbReference type="Rhea" id="RHEA:12556"/>
        <dbReference type="ChEBI" id="CHEBI:15377"/>
        <dbReference type="ChEBI" id="CHEBI:15378"/>
        <dbReference type="ChEBI" id="CHEBI:57955"/>
        <dbReference type="ChEBI" id="CHEBI:58759"/>
        <dbReference type="EC" id="3.1.1.31"/>
    </reaction>
</comment>
<reference evidence="9" key="1">
    <citation type="journal article" date="2014" name="Int. J. Syst. Evol. Microbiol.">
        <title>Complete genome sequence of Corynebacterium casei LMG S-19264T (=DSM 44701T), isolated from a smear-ripened cheese.</title>
        <authorList>
            <consortium name="US DOE Joint Genome Institute (JGI-PGF)"/>
            <person name="Walter F."/>
            <person name="Albersmeier A."/>
            <person name="Kalinowski J."/>
            <person name="Ruckert C."/>
        </authorList>
    </citation>
    <scope>NUCLEOTIDE SEQUENCE</scope>
    <source>
        <strain evidence="9">CGMCC 1.12160</strain>
    </source>
</reference>
<name>A0A917BM95_9MICO</name>
<comment type="function">
    <text evidence="2">Hydrolysis of 6-phosphogluconolactone to 6-phosphogluconate.</text>
</comment>
<feature type="domain" description="Glucosamine/galactosamine-6-phosphate isomerase" evidence="6">
    <location>
        <begin position="333"/>
        <end position="570"/>
    </location>
</feature>
<feature type="domain" description="Glucose-6-phosphate dehydrogenase assembly protein OpcA C-terminal" evidence="8">
    <location>
        <begin position="166"/>
        <end position="299"/>
    </location>
</feature>
<protein>
    <recommendedName>
        <fullName evidence="5">6-phosphogluconolactonase</fullName>
        <ecNumber evidence="4">3.1.1.31</ecNumber>
    </recommendedName>
</protein>
<accession>A0A917BM95</accession>
<evidence type="ECO:0000313" key="9">
    <source>
        <dbReference type="EMBL" id="GGF48043.1"/>
    </source>
</evidence>
<dbReference type="AlphaFoldDB" id="A0A917BM95"/>
<dbReference type="Gene3D" id="3.40.50.1360">
    <property type="match status" value="1"/>
</dbReference>
<dbReference type="SUPFAM" id="SSF100950">
    <property type="entry name" value="NagB/RpiA/CoA transferase-like"/>
    <property type="match status" value="1"/>
</dbReference>
<organism evidence="9 10">
    <name type="scientific">Ornithinimicrobium tianjinense</name>
    <dbReference type="NCBI Taxonomy" id="1195761"/>
    <lineage>
        <taxon>Bacteria</taxon>
        <taxon>Bacillati</taxon>
        <taxon>Actinomycetota</taxon>
        <taxon>Actinomycetes</taxon>
        <taxon>Micrococcales</taxon>
        <taxon>Ornithinimicrobiaceae</taxon>
        <taxon>Ornithinimicrobium</taxon>
    </lineage>
</organism>
<dbReference type="InterPro" id="IPR046801">
    <property type="entry name" value="OpcA_G6PD_N"/>
</dbReference>